<protein>
    <submittedName>
        <fullName evidence="1">Uncharacterized protein</fullName>
    </submittedName>
</protein>
<name>A0A8S5VBK2_9CAUD</name>
<dbReference type="EMBL" id="BK016238">
    <property type="protein sequence ID" value="DAG04108.1"/>
    <property type="molecule type" value="Genomic_DNA"/>
</dbReference>
<sequence length="122" mass="13547">MSKLVTSATPLEKVEYFRRGDGLADIWLREDIKQVQHLGTDGTETTEYTAQETYLCRDLTEQEAVEQFDSLIQSAEIESMDDKERIAQLEQQAVDNATAIAALYEAQLTTASANDAGAKEQA</sequence>
<reference evidence="1" key="1">
    <citation type="journal article" date="2021" name="Proc. Natl. Acad. Sci. U.S.A.">
        <title>A Catalog of Tens of Thousands of Viruses from Human Metagenomes Reveals Hidden Associations with Chronic Diseases.</title>
        <authorList>
            <person name="Tisza M.J."/>
            <person name="Buck C.B."/>
        </authorList>
    </citation>
    <scope>NUCLEOTIDE SEQUENCE</scope>
    <source>
        <strain evidence="1">CtmJp3</strain>
    </source>
</reference>
<evidence type="ECO:0000313" key="1">
    <source>
        <dbReference type="EMBL" id="DAG04108.1"/>
    </source>
</evidence>
<organism evidence="1">
    <name type="scientific">Siphoviridae sp. ctmJp3</name>
    <dbReference type="NCBI Taxonomy" id="2825650"/>
    <lineage>
        <taxon>Viruses</taxon>
        <taxon>Duplodnaviria</taxon>
        <taxon>Heunggongvirae</taxon>
        <taxon>Uroviricota</taxon>
        <taxon>Caudoviricetes</taxon>
    </lineage>
</organism>
<accession>A0A8S5VBK2</accession>
<proteinExistence type="predicted"/>